<dbReference type="AlphaFoldDB" id="A0A2X0QVR5"/>
<evidence type="ECO:0000256" key="1">
    <source>
        <dbReference type="HAMAP-Rule" id="MF_01917"/>
    </source>
</evidence>
<dbReference type="SMART" id="SM00155">
    <property type="entry name" value="PLDc"/>
    <property type="match status" value="2"/>
</dbReference>
<dbReference type="InterPro" id="IPR025202">
    <property type="entry name" value="PLD-like_dom"/>
</dbReference>
<dbReference type="SUPFAM" id="SSF56024">
    <property type="entry name" value="Phospholipase D/nuclease"/>
    <property type="match status" value="2"/>
</dbReference>
<feature type="active site" evidence="1">
    <location>
        <position position="116"/>
    </location>
</feature>
<dbReference type="PROSITE" id="PS50035">
    <property type="entry name" value="PLD"/>
    <property type="match status" value="2"/>
</dbReference>
<name>A0A2X0QVR5_9PROT</name>
<comment type="subcellular location">
    <subcellularLocation>
        <location evidence="1">Cell membrane</location>
        <topology evidence="1">Peripheral membrane protein</topology>
    </subcellularLocation>
</comment>
<dbReference type="HAMAP" id="MF_01917">
    <property type="entry name" value="Cardiolipin_synth_ClsB"/>
    <property type="match status" value="1"/>
</dbReference>
<dbReference type="EMBL" id="LS423452">
    <property type="protein sequence ID" value="SPS05678.1"/>
    <property type="molecule type" value="Genomic_DNA"/>
</dbReference>
<dbReference type="GO" id="GO:0032049">
    <property type="term" value="P:cardiolipin biosynthetic process"/>
    <property type="evidence" value="ECO:0007669"/>
    <property type="project" value="InterPro"/>
</dbReference>
<keyword evidence="1" id="KW-1208">Phospholipid metabolism</keyword>
<feature type="active site" evidence="1">
    <location>
        <position position="297"/>
    </location>
</feature>
<proteinExistence type="inferred from homology"/>
<keyword evidence="1" id="KW-0594">Phospholipid biosynthesis</keyword>
<feature type="active site" evidence="1">
    <location>
        <position position="302"/>
    </location>
</feature>
<keyword evidence="1" id="KW-0443">Lipid metabolism</keyword>
<feature type="active site" evidence="1">
    <location>
        <position position="121"/>
    </location>
</feature>
<comment type="function">
    <text evidence="1">Catalyzes the phosphatidyl group transfer from one phosphatidylglycerol molecule to another to form cardiolipin (CL) (diphosphatidylglycerol) and glycerol.</text>
</comment>
<feature type="domain" description="PLD phosphodiesterase" evidence="2">
    <location>
        <begin position="290"/>
        <end position="317"/>
    </location>
</feature>
<dbReference type="NCBIfam" id="NF008427">
    <property type="entry name" value="PRK11263.1"/>
    <property type="match status" value="1"/>
</dbReference>
<feature type="active site" evidence="1">
    <location>
        <position position="114"/>
    </location>
</feature>
<keyword evidence="1" id="KW-0444">Lipid biosynthesis</keyword>
<dbReference type="CDD" id="cd09159">
    <property type="entry name" value="PLDc_ybhO_like_2"/>
    <property type="match status" value="1"/>
</dbReference>
<dbReference type="PANTHER" id="PTHR21248:SF22">
    <property type="entry name" value="PHOSPHOLIPASE D"/>
    <property type="match status" value="1"/>
</dbReference>
<dbReference type="InterPro" id="IPR001736">
    <property type="entry name" value="PLipase_D/transphosphatidylase"/>
</dbReference>
<feature type="domain" description="PLD phosphodiesterase" evidence="2">
    <location>
        <begin position="109"/>
        <end position="136"/>
    </location>
</feature>
<comment type="similarity">
    <text evidence="1">Belongs to the phospholipase D family. Cardiolipin synthase subfamily. ClsB sub-subfamily.</text>
</comment>
<keyword evidence="1" id="KW-1003">Cell membrane</keyword>
<dbReference type="GO" id="GO:0008808">
    <property type="term" value="F:cardiolipin synthase activity"/>
    <property type="evidence" value="ECO:0007669"/>
    <property type="project" value="InterPro"/>
</dbReference>
<gene>
    <name evidence="1" type="primary">clsB</name>
    <name evidence="3" type="ORF">NITFAB_1268</name>
</gene>
<accession>A0A2X0QVR5</accession>
<organism evidence="3">
    <name type="scientific">Candidatus Nitrotoga fabula</name>
    <dbReference type="NCBI Taxonomy" id="2182327"/>
    <lineage>
        <taxon>Bacteria</taxon>
        <taxon>Pseudomonadati</taxon>
        <taxon>Pseudomonadota</taxon>
        <taxon>Betaproteobacteria</taxon>
        <taxon>Nitrosomonadales</taxon>
        <taxon>Gallionellaceae</taxon>
        <taxon>Candidatus Nitrotoga</taxon>
    </lineage>
</organism>
<reference evidence="3" key="1">
    <citation type="submission" date="2018-05" db="EMBL/GenBank/DDBJ databases">
        <authorList>
            <person name="Lanie J.A."/>
            <person name="Ng W.-L."/>
            <person name="Kazmierczak K.M."/>
            <person name="Andrzejewski T.M."/>
            <person name="Davidsen T.M."/>
            <person name="Wayne K.J."/>
            <person name="Tettelin H."/>
            <person name="Glass J.I."/>
            <person name="Rusch D."/>
            <person name="Podicherti R."/>
            <person name="Tsui H.-C.T."/>
            <person name="Winkler M.E."/>
        </authorList>
    </citation>
    <scope>NUCLEOTIDE SEQUENCE</scope>
    <source>
        <strain evidence="3">KNB</strain>
    </source>
</reference>
<protein>
    <recommendedName>
        <fullName evidence="1">Cardiolipin synthase B</fullName>
        <shortName evidence="1">CL synthase</shortName>
        <ecNumber evidence="1">2.7.8.-</ecNumber>
    </recommendedName>
</protein>
<keyword evidence="1" id="KW-0472">Membrane</keyword>
<dbReference type="EC" id="2.7.8.-" evidence="1"/>
<sequence>MSCTHLVDGHTLTLLRNGEEYFPRLIAAIDAASHSVYLETYIFSADNCGHRVSHALQRAARRGVMTHLLLDGFGSAGFPDKWVKELRAAGVEVLWFRPEIARFNFRRHRLRRLHRKLALIDERIGFVSGVNIIDDVPGGRIVAPRLDYTVEIQGVTTGHMYAVMRRLWALLSWLHFRHQRERIKLWTAYNYKKRKRRKVAFLVRDNLRHRHDIERAYLKAIAKARQEIIIANAYFLPGRRFRQALLMAAQRGVRVILLLQGRVEYRLQHFATQALYGELLNAGIEIHEYHVSFLHAKVAVVDGYWATVGSSNIDPFSLWLAREANLVVRDAGFAESLRTDLLRQIANSSRLISSSVWKGHGLWMRFLMRASYALVRFLTGVIGYARGHDSV</sequence>
<dbReference type="Gene3D" id="3.30.870.10">
    <property type="entry name" value="Endonuclease Chain A"/>
    <property type="match status" value="2"/>
</dbReference>
<dbReference type="Pfam" id="PF13091">
    <property type="entry name" value="PLDc_2"/>
    <property type="match status" value="2"/>
</dbReference>
<dbReference type="CDD" id="cd09110">
    <property type="entry name" value="PLDc_CLS_1"/>
    <property type="match status" value="1"/>
</dbReference>
<dbReference type="InterPro" id="IPR030872">
    <property type="entry name" value="Cardiolipin_synth_ClsB"/>
</dbReference>
<comment type="catalytic activity">
    <reaction evidence="1">
        <text>2 a 1,2-diacyl-sn-glycero-3-phospho-(1'-sn-glycerol) = a cardiolipin + glycerol</text>
        <dbReference type="Rhea" id="RHEA:31451"/>
        <dbReference type="ChEBI" id="CHEBI:17754"/>
        <dbReference type="ChEBI" id="CHEBI:62237"/>
        <dbReference type="ChEBI" id="CHEBI:64716"/>
    </reaction>
</comment>
<evidence type="ECO:0000313" key="3">
    <source>
        <dbReference type="EMBL" id="SPS05678.1"/>
    </source>
</evidence>
<evidence type="ECO:0000259" key="2">
    <source>
        <dbReference type="PROSITE" id="PS50035"/>
    </source>
</evidence>
<dbReference type="GO" id="GO:0005886">
    <property type="term" value="C:plasma membrane"/>
    <property type="evidence" value="ECO:0007669"/>
    <property type="project" value="UniProtKB-SubCell"/>
</dbReference>
<keyword evidence="1" id="KW-0808">Transferase</keyword>
<feature type="active site" evidence="1">
    <location>
        <position position="295"/>
    </location>
</feature>
<dbReference type="PANTHER" id="PTHR21248">
    <property type="entry name" value="CARDIOLIPIN SYNTHASE"/>
    <property type="match status" value="1"/>
</dbReference>